<dbReference type="InterPro" id="IPR036291">
    <property type="entry name" value="NAD(P)-bd_dom_sf"/>
</dbReference>
<evidence type="ECO:0000256" key="4">
    <source>
        <dbReference type="ARBA" id="ARBA00037908"/>
    </source>
</evidence>
<comment type="catalytic activity">
    <reaction evidence="8">
        <text>2-deoxy-scyllo-inosamine + NAD(+) = 3-amino-2,3-dideoxy-scyllo-inosose + NADH + H(+)</text>
        <dbReference type="Rhea" id="RHEA:33883"/>
        <dbReference type="ChEBI" id="CHEBI:15378"/>
        <dbReference type="ChEBI" id="CHEBI:57540"/>
        <dbReference type="ChEBI" id="CHEBI:57945"/>
        <dbReference type="ChEBI" id="CHEBI:65002"/>
        <dbReference type="ChEBI" id="CHEBI:65003"/>
        <dbReference type="EC" id="1.1.1.329"/>
    </reaction>
</comment>
<evidence type="ECO:0000256" key="9">
    <source>
        <dbReference type="ARBA" id="ARBA00049085"/>
    </source>
</evidence>
<evidence type="ECO:0000259" key="12">
    <source>
        <dbReference type="Pfam" id="PF08240"/>
    </source>
</evidence>
<dbReference type="InterPro" id="IPR011032">
    <property type="entry name" value="GroES-like_sf"/>
</dbReference>
<comment type="function">
    <text evidence="3">Catalyzes the oxidation of 2-deoxy-scyllo-inosamine (DOIA) with NAD(+) or NADP(+), forming 3-amino-2,3-dideoxy-scyllo-inosose (amino-DOI).</text>
</comment>
<dbReference type="InterPro" id="IPR050129">
    <property type="entry name" value="Zn_alcohol_dh"/>
</dbReference>
<evidence type="ECO:0000256" key="8">
    <source>
        <dbReference type="ARBA" id="ARBA00048685"/>
    </source>
</evidence>
<proteinExistence type="inferred from homology"/>
<keyword evidence="14" id="KW-1185">Reference proteome</keyword>
<evidence type="ECO:0000256" key="1">
    <source>
        <dbReference type="ARBA" id="ARBA00001947"/>
    </source>
</evidence>
<feature type="region of interest" description="Disordered" evidence="10">
    <location>
        <begin position="342"/>
        <end position="363"/>
    </location>
</feature>
<dbReference type="Proteomes" id="UP001500443">
    <property type="component" value="Unassembled WGS sequence"/>
</dbReference>
<name>A0ABN2YGG3_9ACTN</name>
<dbReference type="EC" id="1.1.1.329" evidence="6"/>
<dbReference type="SUPFAM" id="SSF51735">
    <property type="entry name" value="NAD(P)-binding Rossmann-fold domains"/>
    <property type="match status" value="1"/>
</dbReference>
<evidence type="ECO:0000256" key="5">
    <source>
        <dbReference type="ARBA" id="ARBA00038004"/>
    </source>
</evidence>
<comment type="similarity">
    <text evidence="5">Belongs to the zinc-containing alcohol dehydrogenase family. DOIA dehydrogenase subfamily.</text>
</comment>
<evidence type="ECO:0000313" key="13">
    <source>
        <dbReference type="EMBL" id="GAA2127058.1"/>
    </source>
</evidence>
<dbReference type="Pfam" id="PF00107">
    <property type="entry name" value="ADH_zinc_N"/>
    <property type="match status" value="1"/>
</dbReference>
<organism evidence="13 14">
    <name type="scientific">Streptomyces synnematoformans</name>
    <dbReference type="NCBI Taxonomy" id="415721"/>
    <lineage>
        <taxon>Bacteria</taxon>
        <taxon>Bacillati</taxon>
        <taxon>Actinomycetota</taxon>
        <taxon>Actinomycetes</taxon>
        <taxon>Kitasatosporales</taxon>
        <taxon>Streptomycetaceae</taxon>
        <taxon>Streptomyces</taxon>
    </lineage>
</organism>
<gene>
    <name evidence="13" type="ORF">GCM10009802_33390</name>
</gene>
<evidence type="ECO:0000256" key="6">
    <source>
        <dbReference type="ARBA" id="ARBA00039102"/>
    </source>
</evidence>
<feature type="domain" description="Alcohol dehydrogenase-like C-terminal" evidence="11">
    <location>
        <begin position="216"/>
        <end position="342"/>
    </location>
</feature>
<dbReference type="Gene3D" id="3.40.50.720">
    <property type="entry name" value="NAD(P)-binding Rossmann-like Domain"/>
    <property type="match status" value="1"/>
</dbReference>
<feature type="domain" description="Alcohol dehydrogenase-like N-terminal" evidence="12">
    <location>
        <begin position="51"/>
        <end position="177"/>
    </location>
</feature>
<dbReference type="InterPro" id="IPR013154">
    <property type="entry name" value="ADH-like_N"/>
</dbReference>
<comment type="catalytic activity">
    <reaction evidence="9">
        <text>2-deoxy-scyllo-inosamine + NADP(+) = 3-amino-2,3-dideoxy-scyllo-inosose + NADPH + H(+)</text>
        <dbReference type="Rhea" id="RHEA:33879"/>
        <dbReference type="ChEBI" id="CHEBI:15378"/>
        <dbReference type="ChEBI" id="CHEBI:57783"/>
        <dbReference type="ChEBI" id="CHEBI:58349"/>
        <dbReference type="ChEBI" id="CHEBI:65002"/>
        <dbReference type="ChEBI" id="CHEBI:65003"/>
        <dbReference type="EC" id="1.1.1.329"/>
    </reaction>
</comment>
<dbReference type="PANTHER" id="PTHR43401:SF2">
    <property type="entry name" value="L-THREONINE 3-DEHYDROGENASE"/>
    <property type="match status" value="1"/>
</dbReference>
<comment type="caution">
    <text evidence="13">The sequence shown here is derived from an EMBL/GenBank/DDBJ whole genome shotgun (WGS) entry which is preliminary data.</text>
</comment>
<evidence type="ECO:0000259" key="11">
    <source>
        <dbReference type="Pfam" id="PF00107"/>
    </source>
</evidence>
<reference evidence="13 14" key="1">
    <citation type="journal article" date="2019" name="Int. J. Syst. Evol. Microbiol.">
        <title>The Global Catalogue of Microorganisms (GCM) 10K type strain sequencing project: providing services to taxonomists for standard genome sequencing and annotation.</title>
        <authorList>
            <consortium name="The Broad Institute Genomics Platform"/>
            <consortium name="The Broad Institute Genome Sequencing Center for Infectious Disease"/>
            <person name="Wu L."/>
            <person name="Ma J."/>
        </authorList>
    </citation>
    <scope>NUCLEOTIDE SEQUENCE [LARGE SCALE GENOMIC DNA]</scope>
    <source>
        <strain evidence="13 14">JCM 15481</strain>
    </source>
</reference>
<evidence type="ECO:0000256" key="2">
    <source>
        <dbReference type="ARBA" id="ARBA00023002"/>
    </source>
</evidence>
<dbReference type="RefSeq" id="WP_027757295.1">
    <property type="nucleotide sequence ID" value="NZ_BAAAPF010000102.1"/>
</dbReference>
<evidence type="ECO:0000313" key="14">
    <source>
        <dbReference type="Proteomes" id="UP001500443"/>
    </source>
</evidence>
<evidence type="ECO:0000256" key="10">
    <source>
        <dbReference type="SAM" id="MobiDB-lite"/>
    </source>
</evidence>
<dbReference type="Pfam" id="PF08240">
    <property type="entry name" value="ADH_N"/>
    <property type="match status" value="1"/>
</dbReference>
<comment type="cofactor">
    <cofactor evidence="1">
        <name>Zn(2+)</name>
        <dbReference type="ChEBI" id="CHEBI:29105"/>
    </cofactor>
</comment>
<protein>
    <recommendedName>
        <fullName evidence="7">2-deoxy-scyllo-inosamine dehydrogenase</fullName>
        <ecNumber evidence="6">1.1.1.329</ecNumber>
    </recommendedName>
</protein>
<dbReference type="SUPFAM" id="SSF50129">
    <property type="entry name" value="GroES-like"/>
    <property type="match status" value="1"/>
</dbReference>
<accession>A0ABN2YGG3</accession>
<dbReference type="EMBL" id="BAAAPF010000102">
    <property type="protein sequence ID" value="GAA2127058.1"/>
    <property type="molecule type" value="Genomic_DNA"/>
</dbReference>
<keyword evidence="2" id="KW-0560">Oxidoreductase</keyword>
<dbReference type="PANTHER" id="PTHR43401">
    <property type="entry name" value="L-THREONINE 3-DEHYDROGENASE"/>
    <property type="match status" value="1"/>
</dbReference>
<dbReference type="Gene3D" id="3.90.180.10">
    <property type="entry name" value="Medium-chain alcohol dehydrogenases, catalytic domain"/>
    <property type="match status" value="1"/>
</dbReference>
<evidence type="ECO:0000256" key="3">
    <source>
        <dbReference type="ARBA" id="ARBA00037678"/>
    </source>
</evidence>
<sequence>MSLALQYHRSPARFLAARGLSRTRSRAAGSLAGSLAPLRLSRDRRELPKGDGWTRLAPSLSGICGSDLGMLNGTVSPYLAALTSTPFVPGHEVVGTTLDDLPAIPRGTRVVLDPVLSCAVRGLPECDACRAGHTNRCDHITSGHLSPGMQTGYCADTGGGWAQRMVAHEHQLRPVPDDLPDERAVLIEPLACAIHSVRRVPIEPGASVLVIGAGTVGLLTVLALRQLTEAGTIHVVAKHGHQRERALALGADEAVEPDRALRAVRRLTSALAQRPELGSEFLLGGADVAFECTGGGAGLDTALRTVRAGGTVVVSGIPGGADLTPLWYRELSLVGAYTTRRREDATKDGGPDTGPDGRPGTDFDKAAQLAASAPLDGYVERYALQQWRPALEHAFAAGSAGSVKIAFDPTLDG</sequence>
<dbReference type="InterPro" id="IPR013149">
    <property type="entry name" value="ADH-like_C"/>
</dbReference>
<comment type="pathway">
    <text evidence="4">Metabolic intermediate biosynthesis; 2-deoxystreptamine biosynthesis; 2-deoxystreptamine from D-glucose 6-phosphate: step 3/4.</text>
</comment>
<evidence type="ECO:0000256" key="7">
    <source>
        <dbReference type="ARBA" id="ARBA00039387"/>
    </source>
</evidence>